<sequence length="1388" mass="158521">MTKEVEVASLTRKRANHQSKITLVIKRLDGLVEGKANRCVVEEEMLRLEAYLAKCQEVQEDLECLLKDGEKLQSEIESWMAFESSVMDVKVKAKHYLQQHKDTETLEAKYPAPVGPNLPRWTLPQFSGDVLQFASFWDQFEAAVDCRTDLSNVTKMVYLQSALGGEALDAIRGFTVTNANYPIVIDILRERFGRHDAVVEAHVLSLLKADRWEKNSDGKLRELYDQLNGHIRALSVIGKDISKRELSAEDILLVLFKQRLPYQVRKRWEQKMLTDGRNCDHRLDLFFEFLRVEVEIEECTKSAPSLGRHKDSPNVNSRKASQSIMRERRADIQPRDEKRSTAAALQAVVSKDQRQPKDEKCGMTPSRIATGPNGRLVTASSRREADPPAERQCLVCGRHTLLCPTFIATPVEQRWKKCKETRLCFRCLRVGHLVKHCKSDDGCTHQGCGRDHHELLHREENAEGIQVGMLRSSKQAAVMLQTAQARLYGADGASVVVTCLFDAGSQRSFICKRIADNMRLQGNTECVTIHAFGSSLAKPTRCRRVTFALGPIFTGGSYQQMEALCVPKICSVLESNDAIRESWTHVQGLTLADKFPRSRVSVDVLIGLDHYYDFVTEEMKRGESEQPVAIRSSLGWIICGRTSEPADSASRVLMVTTEESTEMALRRLWELDAIGITDDGAKDTSASLQLKRLQETFSYNGNRYTVRLPWKAEKSLPNNHGQAFRRLIRLEDQMSAKTEEAFAYECGMEEYISNGWVERANHPASVGAEWYLPHHAVIRHDKTTTKCRIVFDGSSRYKGVALNDLLEAGPPLQADLVGILLRFRRFKVAVQADIEKMFMQILLHEEDRDFVRYLWRGFDRDITPSVWRFTRHAEDNADAYKQGAAAVRQNMYVDDLVSSYCTLEEAISVSDEARKLLKSGGFDLKKWTSNCPEAVARFSDDKERNHPNVVMTLGIAWRVKDDTLSLHSMWPTEPDNTFSEDVSYERGKTIFANVLQVGNDFGRLAPERFAQFERLIRVTALCLRFVYNARRESQERRRGDLTVEELLQAECSWLQIVQRRHFGAEIERILSHKPLQTDSRIRQFDPFIGNDNLLRVGGQNTRSQLDYEAQHQILLPNNDHVVTLLLRDLHERKLHAPTEATLAAARQKFWIIKGRAAVKRVLRNCVICKKIHSVAYQSKMAELPKERVTEASPFQRTGVDFAGPLFVRRRQNPAKVYVCLFTCMVSRAIHLELVPSLTTQNFLLAFRRFVARRGRPDCMQSDNFRSFRTADQELNELFNKENRTLMKKELSKDRITWTFITPRAPWCGGYWERLVGSVKTALKKALGHAYIEAQINARPLTFLSADPKDMECLTPFHFLTGRAYRHIPYLTEVGAKPQQLSGSELRRK</sequence>
<keyword evidence="1" id="KW-0863">Zinc-finger</keyword>
<reference evidence="6" key="2">
    <citation type="submission" date="2014-03" db="EMBL/GenBank/DDBJ databases">
        <title>The whipworm genome and dual-species transcriptomics of an intimate host-pathogen interaction.</title>
        <authorList>
            <person name="Foth B.J."/>
            <person name="Tsai I.J."/>
            <person name="Reid A.J."/>
            <person name="Bancroft A.J."/>
            <person name="Nichol S."/>
            <person name="Tracey A."/>
            <person name="Holroyd N."/>
            <person name="Cotton J.A."/>
            <person name="Stanley E.J."/>
            <person name="Zarowiecki M."/>
            <person name="Liu J.Z."/>
            <person name="Huckvale T."/>
            <person name="Cooper P.J."/>
            <person name="Grencis R.K."/>
            <person name="Berriman M."/>
        </authorList>
    </citation>
    <scope>NUCLEOTIDE SEQUENCE [LARGE SCALE GENOMIC DNA]</scope>
</reference>
<reference evidence="6" key="1">
    <citation type="submission" date="2014-01" db="EMBL/GenBank/DDBJ databases">
        <authorList>
            <person name="Aslett M."/>
        </authorList>
    </citation>
    <scope>NUCLEOTIDE SEQUENCE</scope>
</reference>
<dbReference type="InterPro" id="IPR001584">
    <property type="entry name" value="Integrase_cat-core"/>
</dbReference>
<keyword evidence="2" id="KW-0175">Coiled coil</keyword>
<protein>
    <submittedName>
        <fullName evidence="6">Zinc knuckle protein</fullName>
    </submittedName>
</protein>
<feature type="region of interest" description="Disordered" evidence="3">
    <location>
        <begin position="304"/>
        <end position="384"/>
    </location>
</feature>
<evidence type="ECO:0000256" key="2">
    <source>
        <dbReference type="SAM" id="Coils"/>
    </source>
</evidence>
<dbReference type="Pfam" id="PF03564">
    <property type="entry name" value="DUF1759"/>
    <property type="match status" value="1"/>
</dbReference>
<dbReference type="GO" id="GO:0015074">
    <property type="term" value="P:DNA integration"/>
    <property type="evidence" value="ECO:0007669"/>
    <property type="project" value="InterPro"/>
</dbReference>
<dbReference type="GO" id="GO:0008270">
    <property type="term" value="F:zinc ion binding"/>
    <property type="evidence" value="ECO:0007669"/>
    <property type="project" value="UniProtKB-KW"/>
</dbReference>
<keyword evidence="1" id="KW-0862">Zinc</keyword>
<accession>A0A077ZM23</accession>
<dbReference type="InterPro" id="IPR008737">
    <property type="entry name" value="DUF1758"/>
</dbReference>
<dbReference type="Pfam" id="PF17921">
    <property type="entry name" value="Integrase_H2C2"/>
    <property type="match status" value="1"/>
</dbReference>
<dbReference type="Gene3D" id="3.30.420.10">
    <property type="entry name" value="Ribonuclease H-like superfamily/Ribonuclease H"/>
    <property type="match status" value="1"/>
</dbReference>
<dbReference type="InterPro" id="IPR005312">
    <property type="entry name" value="DUF1759"/>
</dbReference>
<dbReference type="InterPro" id="IPR012337">
    <property type="entry name" value="RNaseH-like_sf"/>
</dbReference>
<dbReference type="PROSITE" id="PS50158">
    <property type="entry name" value="ZF_CCHC"/>
    <property type="match status" value="1"/>
</dbReference>
<evidence type="ECO:0000313" key="6">
    <source>
        <dbReference type="EMBL" id="CDW60803.1"/>
    </source>
</evidence>
<dbReference type="PANTHER" id="PTHR47331">
    <property type="entry name" value="PHD-TYPE DOMAIN-CONTAINING PROTEIN"/>
    <property type="match status" value="1"/>
</dbReference>
<dbReference type="PROSITE" id="PS50994">
    <property type="entry name" value="INTEGRASE"/>
    <property type="match status" value="1"/>
</dbReference>
<evidence type="ECO:0000313" key="7">
    <source>
        <dbReference type="Proteomes" id="UP000030665"/>
    </source>
</evidence>
<dbReference type="SUPFAM" id="SSF56672">
    <property type="entry name" value="DNA/RNA polymerases"/>
    <property type="match status" value="1"/>
</dbReference>
<dbReference type="AlphaFoldDB" id="A0A077ZM23"/>
<dbReference type="EMBL" id="HG807426">
    <property type="protein sequence ID" value="CDW60803.1"/>
    <property type="molecule type" value="Genomic_DNA"/>
</dbReference>
<dbReference type="SUPFAM" id="SSF53098">
    <property type="entry name" value="Ribonuclease H-like"/>
    <property type="match status" value="1"/>
</dbReference>
<feature type="compositionally biased region" description="Basic and acidic residues" evidence="3">
    <location>
        <begin position="351"/>
        <end position="361"/>
    </location>
</feature>
<evidence type="ECO:0000256" key="1">
    <source>
        <dbReference type="PROSITE-ProRule" id="PRU00047"/>
    </source>
</evidence>
<dbReference type="InterPro" id="IPR043502">
    <property type="entry name" value="DNA/RNA_pol_sf"/>
</dbReference>
<dbReference type="PANTHER" id="PTHR47331:SF5">
    <property type="entry name" value="RIBONUCLEASE H"/>
    <property type="match status" value="1"/>
</dbReference>
<dbReference type="CDD" id="cd01644">
    <property type="entry name" value="RT_pepA17"/>
    <property type="match status" value="1"/>
</dbReference>
<organism evidence="6 7">
    <name type="scientific">Trichuris trichiura</name>
    <name type="common">Whipworm</name>
    <name type="synonym">Trichocephalus trichiurus</name>
    <dbReference type="NCBI Taxonomy" id="36087"/>
    <lineage>
        <taxon>Eukaryota</taxon>
        <taxon>Metazoa</taxon>
        <taxon>Ecdysozoa</taxon>
        <taxon>Nematoda</taxon>
        <taxon>Enoplea</taxon>
        <taxon>Dorylaimia</taxon>
        <taxon>Trichinellida</taxon>
        <taxon>Trichuridae</taxon>
        <taxon>Trichuris</taxon>
    </lineage>
</organism>
<dbReference type="STRING" id="36087.A0A077ZM23"/>
<feature type="coiled-coil region" evidence="2">
    <location>
        <begin position="41"/>
        <end position="75"/>
    </location>
</feature>
<gene>
    <name evidence="6" type="ORF">TTRE_0000920101</name>
</gene>
<keyword evidence="1" id="KW-0479">Metal-binding</keyword>
<evidence type="ECO:0000256" key="3">
    <source>
        <dbReference type="SAM" id="MobiDB-lite"/>
    </source>
</evidence>
<dbReference type="Gene3D" id="1.10.340.70">
    <property type="match status" value="1"/>
</dbReference>
<name>A0A077ZM23_TRITR</name>
<dbReference type="InterPro" id="IPR036397">
    <property type="entry name" value="RNaseH_sf"/>
</dbReference>
<evidence type="ECO:0000259" key="4">
    <source>
        <dbReference type="PROSITE" id="PS50158"/>
    </source>
</evidence>
<dbReference type="GO" id="GO:0042575">
    <property type="term" value="C:DNA polymerase complex"/>
    <property type="evidence" value="ECO:0007669"/>
    <property type="project" value="UniProtKB-ARBA"/>
</dbReference>
<dbReference type="Pfam" id="PF05585">
    <property type="entry name" value="DUF1758"/>
    <property type="match status" value="1"/>
</dbReference>
<dbReference type="OrthoDB" id="5918491at2759"/>
<dbReference type="Proteomes" id="UP000030665">
    <property type="component" value="Unassembled WGS sequence"/>
</dbReference>
<proteinExistence type="predicted"/>
<dbReference type="InterPro" id="IPR041588">
    <property type="entry name" value="Integrase_H2C2"/>
</dbReference>
<feature type="domain" description="CCHC-type" evidence="4">
    <location>
        <begin position="424"/>
        <end position="439"/>
    </location>
</feature>
<feature type="compositionally biased region" description="Polar residues" evidence="3">
    <location>
        <begin position="313"/>
        <end position="324"/>
    </location>
</feature>
<feature type="compositionally biased region" description="Basic and acidic residues" evidence="3">
    <location>
        <begin position="325"/>
        <end position="340"/>
    </location>
</feature>
<dbReference type="InterPro" id="IPR001878">
    <property type="entry name" value="Znf_CCHC"/>
</dbReference>
<feature type="domain" description="Integrase catalytic" evidence="5">
    <location>
        <begin position="1189"/>
        <end position="1363"/>
    </location>
</feature>
<dbReference type="GO" id="GO:0003676">
    <property type="term" value="F:nucleic acid binding"/>
    <property type="evidence" value="ECO:0007669"/>
    <property type="project" value="InterPro"/>
</dbReference>
<evidence type="ECO:0000259" key="5">
    <source>
        <dbReference type="PROSITE" id="PS50994"/>
    </source>
</evidence>
<keyword evidence="7" id="KW-1185">Reference proteome</keyword>